<reference evidence="1 2" key="1">
    <citation type="submission" date="2019-09" db="EMBL/GenBank/DDBJ databases">
        <title>Draft genome sequence of the thermophilic Saccharopolyspora hirsuta VKM Ac-666T.</title>
        <authorList>
            <person name="Lobastova T.G."/>
            <person name="Fokina V."/>
            <person name="Bragin E.Y."/>
            <person name="Shtratnikova V.Y."/>
            <person name="Starodumova I.P."/>
            <person name="Tarlachkov S.V."/>
            <person name="Donova M.V."/>
        </authorList>
    </citation>
    <scope>NUCLEOTIDE SEQUENCE [LARGE SCALE GENOMIC DNA]</scope>
    <source>
        <strain evidence="1 2">VKM Ac-666</strain>
    </source>
</reference>
<comment type="caution">
    <text evidence="1">The sequence shown here is derived from an EMBL/GenBank/DDBJ whole genome shotgun (WGS) entry which is preliminary data.</text>
</comment>
<evidence type="ECO:0000313" key="2">
    <source>
        <dbReference type="Proteomes" id="UP000323946"/>
    </source>
</evidence>
<sequence>MYPDWLTAGLTFPDGGLVEHLTAATELVPEALRNDSGQAAELADCIADGYHHFWMNALHLIGHWADEVGRADELPTEFWVRVAQAAHAVEFPQFVPYCLGKAKGFPHQDPGDLMAAFSTLPSVVEVPEDLRELCLEAADHLHDDDPATSRMGLDELAAHLRDGAYDRLGEPLSELFSDAFDDLFPLVTSQDFPAEHAEHAWAVIGANPFRVVLGDGMFPTTEAHPWWRAL</sequence>
<dbReference type="OrthoDB" id="3668248at2"/>
<dbReference type="AlphaFoldDB" id="A0A5M7CD56"/>
<dbReference type="EMBL" id="VWPH01000003">
    <property type="protein sequence ID" value="KAA5836335.1"/>
    <property type="molecule type" value="Genomic_DNA"/>
</dbReference>
<dbReference type="Proteomes" id="UP000323946">
    <property type="component" value="Unassembled WGS sequence"/>
</dbReference>
<keyword evidence="2" id="KW-1185">Reference proteome</keyword>
<name>A0A5M7CD56_SACHI</name>
<protein>
    <submittedName>
        <fullName evidence="1">Uncharacterized protein</fullName>
    </submittedName>
</protein>
<accession>A0A5M7CD56</accession>
<organism evidence="1 2">
    <name type="scientific">Saccharopolyspora hirsuta</name>
    <dbReference type="NCBI Taxonomy" id="1837"/>
    <lineage>
        <taxon>Bacteria</taxon>
        <taxon>Bacillati</taxon>
        <taxon>Actinomycetota</taxon>
        <taxon>Actinomycetes</taxon>
        <taxon>Pseudonocardiales</taxon>
        <taxon>Pseudonocardiaceae</taxon>
        <taxon>Saccharopolyspora</taxon>
    </lineage>
</organism>
<dbReference type="RefSeq" id="WP_150065991.1">
    <property type="nucleotide sequence ID" value="NZ_JBEPDJ010000003.1"/>
</dbReference>
<gene>
    <name evidence="1" type="ORF">F1721_08535</name>
</gene>
<proteinExistence type="predicted"/>
<evidence type="ECO:0000313" key="1">
    <source>
        <dbReference type="EMBL" id="KAA5836335.1"/>
    </source>
</evidence>